<comment type="function">
    <text evidence="6">Cotranslationally removes the N-terminal methionine from nascent proteins. The N-terminal methionine is often cleaved when the second residue in the primary sequence is small and uncharged (Met-Ala-, Cys, Gly, Pro, Ser, Thr, or Val).</text>
</comment>
<comment type="similarity">
    <text evidence="5">Belongs to the peptidase M24A family. Methionine aminopeptidase type 1 subfamily.</text>
</comment>
<dbReference type="InterPro" id="IPR001714">
    <property type="entry name" value="Pept_M24_MAP"/>
</dbReference>
<feature type="binding site" evidence="5">
    <location>
        <position position="261"/>
    </location>
    <ligand>
        <name>substrate</name>
    </ligand>
</feature>
<dbReference type="PANTHER" id="PTHR43330">
    <property type="entry name" value="METHIONINE AMINOPEPTIDASE"/>
    <property type="match status" value="1"/>
</dbReference>
<dbReference type="InterPro" id="IPR000994">
    <property type="entry name" value="Pept_M24"/>
</dbReference>
<dbReference type="Gene3D" id="3.90.230.10">
    <property type="entry name" value="Creatinase/methionine aminopeptidase superfamily"/>
    <property type="match status" value="1"/>
</dbReference>
<feature type="binding site" evidence="5">
    <location>
        <position position="191"/>
    </location>
    <ligand>
        <name>a divalent metal cation</name>
        <dbReference type="ChEBI" id="CHEBI:60240"/>
        <label>1</label>
    </ligand>
</feature>
<dbReference type="AlphaFoldDB" id="A0A2G8LKC4"/>
<sequence>MFPAKLCVTSKGLGSLLHLQYLSHHVPKRTIFEFFKFWKDQKPKTNISDLPYAIVTPATVSPRRVLPEHIQKPEYADTGIPGMPSLFPILADHLDVERMRASGQMARKVLDLAAKEVKVGITTDEIDEVVHQACIDNKVYPSPLNYKGFPKSVCTSVNNILVHGIPDSRPLQDGDIINIDITVYQHGYHGDVSETFLVGDVDKRGRQLVDMARKCRNEAILTCRHGRKISDIGNMISKHAGQAGFAICPIFVGHGIGKLFHCKPDIWHYANNYPEEMHEGMIFTIEPVILEYRDDPLEDEDGWTVYSKNYARSAQFEHTVLITNTGVEVLTAGANETFLNVTTDSEDPESVLDAENQEWKFRP</sequence>
<dbReference type="PROSITE" id="PS00680">
    <property type="entry name" value="MAP_1"/>
    <property type="match status" value="1"/>
</dbReference>
<evidence type="ECO:0000256" key="1">
    <source>
        <dbReference type="ARBA" id="ARBA00022438"/>
    </source>
</evidence>
<feature type="binding site" evidence="5">
    <location>
        <position position="254"/>
    </location>
    <ligand>
        <name>a divalent metal cation</name>
        <dbReference type="ChEBI" id="CHEBI:60240"/>
        <label>2</label>
        <note>catalytic</note>
    </ligand>
</feature>
<evidence type="ECO:0000256" key="7">
    <source>
        <dbReference type="SAM" id="MobiDB-lite"/>
    </source>
</evidence>
<dbReference type="NCBIfam" id="TIGR00500">
    <property type="entry name" value="met_pdase_I"/>
    <property type="match status" value="1"/>
</dbReference>
<keyword evidence="2 5" id="KW-0645">Protease</keyword>
<feature type="binding site" evidence="5">
    <location>
        <position position="163"/>
    </location>
    <ligand>
        <name>substrate</name>
    </ligand>
</feature>
<dbReference type="STRING" id="307972.A0A2G8LKC4"/>
<feature type="binding site" evidence="5">
    <location>
        <position position="317"/>
    </location>
    <ligand>
        <name>a divalent metal cation</name>
        <dbReference type="ChEBI" id="CHEBI:60240"/>
        <label>1</label>
    </ligand>
</feature>
<evidence type="ECO:0000313" key="10">
    <source>
        <dbReference type="Proteomes" id="UP000230750"/>
    </source>
</evidence>
<reference evidence="9 10" key="1">
    <citation type="journal article" date="2017" name="PLoS Biol.">
        <title>The sea cucumber genome provides insights into morphological evolution and visceral regeneration.</title>
        <authorList>
            <person name="Zhang X."/>
            <person name="Sun L."/>
            <person name="Yuan J."/>
            <person name="Sun Y."/>
            <person name="Gao Y."/>
            <person name="Zhang L."/>
            <person name="Li S."/>
            <person name="Dai H."/>
            <person name="Hamel J.F."/>
            <person name="Liu C."/>
            <person name="Yu Y."/>
            <person name="Liu S."/>
            <person name="Lin W."/>
            <person name="Guo K."/>
            <person name="Jin S."/>
            <person name="Xu P."/>
            <person name="Storey K.B."/>
            <person name="Huan P."/>
            <person name="Zhang T."/>
            <person name="Zhou Y."/>
            <person name="Zhang J."/>
            <person name="Lin C."/>
            <person name="Li X."/>
            <person name="Xing L."/>
            <person name="Huo D."/>
            <person name="Sun M."/>
            <person name="Wang L."/>
            <person name="Mercier A."/>
            <person name="Li F."/>
            <person name="Yang H."/>
            <person name="Xiang J."/>
        </authorList>
    </citation>
    <scope>NUCLEOTIDE SEQUENCE [LARGE SCALE GENOMIC DNA]</scope>
    <source>
        <strain evidence="9">Shaxun</strain>
        <tissue evidence="9">Muscle</tissue>
    </source>
</reference>
<dbReference type="Pfam" id="PF00557">
    <property type="entry name" value="Peptidase_M24"/>
    <property type="match status" value="1"/>
</dbReference>
<comment type="cofactor">
    <cofactor evidence="5">
        <name>Co(2+)</name>
        <dbReference type="ChEBI" id="CHEBI:48828"/>
    </cofactor>
    <cofactor evidence="5">
        <name>Zn(2+)</name>
        <dbReference type="ChEBI" id="CHEBI:29105"/>
    </cofactor>
    <cofactor evidence="5">
        <name>Mn(2+)</name>
        <dbReference type="ChEBI" id="CHEBI:29035"/>
    </cofactor>
    <cofactor evidence="5">
        <name>Fe(2+)</name>
        <dbReference type="ChEBI" id="CHEBI:29033"/>
    </cofactor>
    <text evidence="5">Binds 2 divalent metal cations per subunit. Has a high-affinity and a low affinity metal-binding site. The true nature of the physiological cofactor is under debate. The enzyme is active with cobalt, zinc, manganese or divalent iron ions. Most likely, methionine aminopeptidases function as mononuclear Fe(2+)-metalloproteases under physiological conditions, and the catalytically relevant metal-binding site has been assigned to the histidine-containing high-affinity site.</text>
</comment>
<protein>
    <recommendedName>
        <fullName evidence="6">Methionine aminopeptidase</fullName>
        <ecNumber evidence="6">3.4.11.18</ecNumber>
    </recommendedName>
</protein>
<feature type="binding site" evidence="5">
    <location>
        <position position="317"/>
    </location>
    <ligand>
        <name>a divalent metal cation</name>
        <dbReference type="ChEBI" id="CHEBI:60240"/>
        <label>2</label>
        <note>catalytic</note>
    </ligand>
</feature>
<dbReference type="SUPFAM" id="SSF55920">
    <property type="entry name" value="Creatinase/aminopeptidase"/>
    <property type="match status" value="1"/>
</dbReference>
<evidence type="ECO:0000259" key="8">
    <source>
        <dbReference type="Pfam" id="PF00557"/>
    </source>
</evidence>
<feature type="binding site" evidence="5">
    <location>
        <position position="191"/>
    </location>
    <ligand>
        <name>a divalent metal cation</name>
        <dbReference type="ChEBI" id="CHEBI:60240"/>
        <label>2</label>
        <note>catalytic</note>
    </ligand>
</feature>
<evidence type="ECO:0000256" key="2">
    <source>
        <dbReference type="ARBA" id="ARBA00022670"/>
    </source>
</evidence>
<keyword evidence="3 5" id="KW-0479">Metal-binding</keyword>
<feature type="binding site" evidence="5">
    <location>
        <position position="286"/>
    </location>
    <ligand>
        <name>a divalent metal cation</name>
        <dbReference type="ChEBI" id="CHEBI:60240"/>
        <label>2</label>
        <note>catalytic</note>
    </ligand>
</feature>
<dbReference type="GO" id="GO:0004239">
    <property type="term" value="F:initiator methionyl aminopeptidase activity"/>
    <property type="evidence" value="ECO:0007669"/>
    <property type="project" value="UniProtKB-UniRule"/>
</dbReference>
<dbReference type="InterPro" id="IPR036005">
    <property type="entry name" value="Creatinase/aminopeptidase-like"/>
</dbReference>
<dbReference type="InterPro" id="IPR002467">
    <property type="entry name" value="Pept_M24A_MAP1"/>
</dbReference>
<keyword evidence="4 5" id="KW-0378">Hydrolase</keyword>
<feature type="compositionally biased region" description="Acidic residues" evidence="7">
    <location>
        <begin position="344"/>
        <end position="356"/>
    </location>
</feature>
<feature type="binding site" evidence="5">
    <location>
        <position position="180"/>
    </location>
    <ligand>
        <name>a divalent metal cation</name>
        <dbReference type="ChEBI" id="CHEBI:60240"/>
        <label>1</label>
    </ligand>
</feature>
<dbReference type="EMBL" id="MRZV01000050">
    <property type="protein sequence ID" value="PIK60707.1"/>
    <property type="molecule type" value="Genomic_DNA"/>
</dbReference>
<dbReference type="PRINTS" id="PR00599">
    <property type="entry name" value="MAPEPTIDASE"/>
</dbReference>
<dbReference type="CDD" id="cd01086">
    <property type="entry name" value="MetAP1"/>
    <property type="match status" value="1"/>
</dbReference>
<evidence type="ECO:0000256" key="3">
    <source>
        <dbReference type="ARBA" id="ARBA00022723"/>
    </source>
</evidence>
<feature type="domain" description="Peptidase M24" evidence="8">
    <location>
        <begin position="97"/>
        <end position="324"/>
    </location>
</feature>
<dbReference type="GO" id="GO:0006508">
    <property type="term" value="P:proteolysis"/>
    <property type="evidence" value="ECO:0007669"/>
    <property type="project" value="UniProtKB-KW"/>
</dbReference>
<dbReference type="EC" id="3.4.11.18" evidence="6"/>
<dbReference type="GO" id="GO:0046872">
    <property type="term" value="F:metal ion binding"/>
    <property type="evidence" value="ECO:0007669"/>
    <property type="project" value="UniProtKB-UniRule"/>
</dbReference>
<name>A0A2G8LKC4_STIJA</name>
<dbReference type="GO" id="GO:0070006">
    <property type="term" value="F:metalloaminopeptidase activity"/>
    <property type="evidence" value="ECO:0007669"/>
    <property type="project" value="UniProtKB-UniRule"/>
</dbReference>
<dbReference type="PANTHER" id="PTHR43330:SF8">
    <property type="entry name" value="METHIONINE AMINOPEPTIDASE 1D, MITOCHONDRIAL"/>
    <property type="match status" value="1"/>
</dbReference>
<comment type="catalytic activity">
    <reaction evidence="5 6">
        <text>Release of N-terminal amino acids, preferentially methionine, from peptides and arylamides.</text>
        <dbReference type="EC" id="3.4.11.18"/>
    </reaction>
</comment>
<dbReference type="Proteomes" id="UP000230750">
    <property type="component" value="Unassembled WGS sequence"/>
</dbReference>
<feature type="region of interest" description="Disordered" evidence="7">
    <location>
        <begin position="343"/>
        <end position="363"/>
    </location>
</feature>
<comment type="caution">
    <text evidence="9">The sequence shown here is derived from an EMBL/GenBank/DDBJ whole genome shotgun (WGS) entry which is preliminary data.</text>
</comment>
<keyword evidence="10" id="KW-1185">Reference proteome</keyword>
<dbReference type="OrthoDB" id="3209743at2759"/>
<organism evidence="9 10">
    <name type="scientific">Stichopus japonicus</name>
    <name type="common">Sea cucumber</name>
    <dbReference type="NCBI Taxonomy" id="307972"/>
    <lineage>
        <taxon>Eukaryota</taxon>
        <taxon>Metazoa</taxon>
        <taxon>Echinodermata</taxon>
        <taxon>Eleutherozoa</taxon>
        <taxon>Echinozoa</taxon>
        <taxon>Holothuroidea</taxon>
        <taxon>Aspidochirotacea</taxon>
        <taxon>Aspidochirotida</taxon>
        <taxon>Stichopodidae</taxon>
        <taxon>Apostichopus</taxon>
    </lineage>
</organism>
<accession>A0A2G8LKC4</accession>
<evidence type="ECO:0000256" key="5">
    <source>
        <dbReference type="HAMAP-Rule" id="MF_03174"/>
    </source>
</evidence>
<evidence type="ECO:0000256" key="4">
    <source>
        <dbReference type="ARBA" id="ARBA00022801"/>
    </source>
</evidence>
<evidence type="ECO:0000256" key="6">
    <source>
        <dbReference type="RuleBase" id="RU003653"/>
    </source>
</evidence>
<proteinExistence type="inferred from homology"/>
<evidence type="ECO:0000313" key="9">
    <source>
        <dbReference type="EMBL" id="PIK60707.1"/>
    </source>
</evidence>
<keyword evidence="1 5" id="KW-0031">Aminopeptidase</keyword>
<dbReference type="HAMAP" id="MF_01974">
    <property type="entry name" value="MetAP_1"/>
    <property type="match status" value="1"/>
</dbReference>
<gene>
    <name evidence="9" type="ORF">BSL78_02399</name>
</gene>